<dbReference type="GO" id="GO:0004478">
    <property type="term" value="F:methionine adenosyltransferase activity"/>
    <property type="evidence" value="ECO:0007669"/>
    <property type="project" value="InterPro"/>
</dbReference>
<dbReference type="Gene3D" id="3.30.300.10">
    <property type="match status" value="1"/>
</dbReference>
<dbReference type="Proteomes" id="UP000534207">
    <property type="component" value="Unassembled WGS sequence"/>
</dbReference>
<comment type="caution">
    <text evidence="3">The sequence shown here is derived from an EMBL/GenBank/DDBJ whole genome shotgun (WGS) entry which is preliminary data.</text>
</comment>
<evidence type="ECO:0000313" key="3">
    <source>
        <dbReference type="EMBL" id="NWK06575.1"/>
    </source>
</evidence>
<dbReference type="SFLD" id="SFLDS00032">
    <property type="entry name" value="Radical_SAM_3-amino-3-carboxyp"/>
    <property type="match status" value="1"/>
</dbReference>
<dbReference type="Pfam" id="PF01866">
    <property type="entry name" value="Diphthamide_syn"/>
    <property type="match status" value="1"/>
</dbReference>
<dbReference type="NCBIfam" id="TIGR00322">
    <property type="entry name" value="diphth2_R"/>
    <property type="match status" value="1"/>
</dbReference>
<dbReference type="Pfam" id="PF00438">
    <property type="entry name" value="S-AdoMet_synt_N"/>
    <property type="match status" value="1"/>
</dbReference>
<keyword evidence="1" id="KW-0479">Metal-binding</keyword>
<dbReference type="AlphaFoldDB" id="A0A7K4NU99"/>
<organism evidence="3 4">
    <name type="scientific">Marine Group I thaumarchaeote</name>
    <dbReference type="NCBI Taxonomy" id="2511932"/>
    <lineage>
        <taxon>Archaea</taxon>
        <taxon>Nitrososphaerota</taxon>
        <taxon>Marine Group I</taxon>
    </lineage>
</organism>
<feature type="domain" description="S-adenosylmethionine synthetase N-terminal" evidence="2">
    <location>
        <begin position="4"/>
        <end position="90"/>
    </location>
</feature>
<gene>
    <name evidence="3" type="primary">dph2</name>
    <name evidence="3" type="ORF">HX827_04480</name>
</gene>
<dbReference type="NCBIfam" id="TIGR03682">
    <property type="entry name" value="arCOG04112"/>
    <property type="match status" value="1"/>
</dbReference>
<dbReference type="EMBL" id="JACASW010000009">
    <property type="protein sequence ID" value="NWK06575.1"/>
    <property type="molecule type" value="Genomic_DNA"/>
</dbReference>
<dbReference type="InterPro" id="IPR022428">
    <property type="entry name" value="Dph2_arc"/>
</dbReference>
<proteinExistence type="predicted"/>
<dbReference type="InterPro" id="IPR042265">
    <property type="entry name" value="DPH1/DPH2_3"/>
</dbReference>
<dbReference type="Gene3D" id="3.40.50.11860">
    <property type="entry name" value="Diphthamide synthesis DPH1/DPH2 domain 3"/>
    <property type="match status" value="1"/>
</dbReference>
<dbReference type="PANTHER" id="PTHR10762:SF1">
    <property type="entry name" value="2-(3-AMINO-3-CARBOXYPROPYL)HISTIDINE SYNTHASE SUBUNIT 1"/>
    <property type="match status" value="1"/>
</dbReference>
<dbReference type="Gene3D" id="3.40.50.11850">
    <property type="entry name" value="Diphthamide synthesis DPH1/DPH2 domain 2"/>
    <property type="match status" value="1"/>
</dbReference>
<dbReference type="InterPro" id="IPR016435">
    <property type="entry name" value="DPH1/DPH2"/>
</dbReference>
<protein>
    <submittedName>
        <fullName evidence="3">Diphthamide biosynthesis enzyme Dph2</fullName>
    </submittedName>
</protein>
<sequence length="407" mass="45206">MAKNYIFTSESVTEGHPDKVSDHISDAILDEFLRHDPDSRVAVETLVTTDFVTVAGEVTSKGKFDIEKVVRDTIAEIGYDNPALKFDIIEARKPTSVALNGPDGLLPKVQDLTLKIGKKYGIPAYLLADTTWGTCDLNSNGAKVLNAEILFNIGHTNSMETFEKNVIMIDAFDDISFDRVVEKCTKLLLGKTISLITDSQHLNQIESIKNVLEENGVNVKIGKGSGQLNDGQVFGCEFYPATEMIDDVDANVFLGQSNFHAAGVALATNKPTYILDPYFNEIREITDFAKKLQKKATLEIYKSVDAETFGVIVGLKEGQISKLTALKFKKELESAGKTVHLIALTDITNERLRNLKDIDAFIQVACPRISTDNRFDKPVLSTPQAVALMKLLRKENIENYFQIKHWL</sequence>
<dbReference type="SUPFAM" id="SSF55973">
    <property type="entry name" value="S-adenosylmethionine synthetase"/>
    <property type="match status" value="1"/>
</dbReference>
<accession>A0A7K4NU99</accession>
<dbReference type="GO" id="GO:0090560">
    <property type="term" value="F:2-(3-amino-3-carboxypropyl)histidine synthase activity"/>
    <property type="evidence" value="ECO:0007669"/>
    <property type="project" value="InterPro"/>
</dbReference>
<name>A0A7K4NU99_9ARCH</name>
<dbReference type="PANTHER" id="PTHR10762">
    <property type="entry name" value="DIPHTHAMIDE BIOSYNTHESIS PROTEIN"/>
    <property type="match status" value="1"/>
</dbReference>
<dbReference type="GO" id="GO:0006556">
    <property type="term" value="P:S-adenosylmethionine biosynthetic process"/>
    <property type="evidence" value="ECO:0007669"/>
    <property type="project" value="InterPro"/>
</dbReference>
<dbReference type="InterPro" id="IPR042264">
    <property type="entry name" value="DPH1/DPH2_2"/>
</dbReference>
<dbReference type="GO" id="GO:0046872">
    <property type="term" value="F:metal ion binding"/>
    <property type="evidence" value="ECO:0007669"/>
    <property type="project" value="UniProtKB-KW"/>
</dbReference>
<dbReference type="InterPro" id="IPR022636">
    <property type="entry name" value="S-AdoMet_synthetase_sfam"/>
</dbReference>
<evidence type="ECO:0000313" key="4">
    <source>
        <dbReference type="Proteomes" id="UP000534207"/>
    </source>
</evidence>
<dbReference type="InterPro" id="IPR022628">
    <property type="entry name" value="S-AdoMet_synt_N"/>
</dbReference>
<reference evidence="3 4" key="1">
    <citation type="journal article" date="2019" name="Environ. Microbiol.">
        <title>Genomics insights into ecotype formation of ammonia-oxidizing archaea in the deep ocean.</title>
        <authorList>
            <person name="Wang Y."/>
            <person name="Huang J.M."/>
            <person name="Cui G.J."/>
            <person name="Nunoura T."/>
            <person name="Takaki Y."/>
            <person name="Li W.L."/>
            <person name="Li J."/>
            <person name="Gao Z.M."/>
            <person name="Takai K."/>
            <person name="Zhang A.Q."/>
            <person name="Stepanauskas R."/>
        </authorList>
    </citation>
    <scope>NUCLEOTIDE SEQUENCE [LARGE SCALE GENOMIC DNA]</scope>
    <source>
        <strain evidence="3 4">G13</strain>
    </source>
</reference>
<evidence type="ECO:0000259" key="2">
    <source>
        <dbReference type="Pfam" id="PF00438"/>
    </source>
</evidence>
<evidence type="ECO:0000256" key="1">
    <source>
        <dbReference type="ARBA" id="ARBA00022723"/>
    </source>
</evidence>
<dbReference type="GO" id="GO:0017183">
    <property type="term" value="P:protein histidyl modification to diphthamide"/>
    <property type="evidence" value="ECO:0007669"/>
    <property type="project" value="InterPro"/>
</dbReference>